<dbReference type="PANTHER" id="PTHR17224:SF1">
    <property type="entry name" value="PEPTIDYL-TRNA HYDROLASE"/>
    <property type="match status" value="1"/>
</dbReference>
<sequence>MTSPHPPQRLLYIASIGNPAPYRTTRHSAGHILLDSLTPHLRARMNPTTSPLYTTFYSPSLMNISGPKVVKTMQKWLAGRDTLALDLPPRTTGVGYPATLVLLHDELEAPLGKVRVKRGGPESASLRGHRGLISVLETLKGKGLFPAKSKSGANGGSGRGMVTGAMKRGSKEDGLPRDLDVLRVGIGIGRPAGREKDAVADYVLREMEGRELDAVARAAESVVDVLEEEMFRVG</sequence>
<dbReference type="Proteomes" id="UP000019376">
    <property type="component" value="Unassembled WGS sequence"/>
</dbReference>
<dbReference type="Pfam" id="PF01195">
    <property type="entry name" value="Pept_tRNA_hydro"/>
    <property type="match status" value="1"/>
</dbReference>
<dbReference type="EMBL" id="KB644410">
    <property type="protein sequence ID" value="EPS27326.1"/>
    <property type="molecule type" value="Genomic_DNA"/>
</dbReference>
<evidence type="ECO:0000256" key="2">
    <source>
        <dbReference type="ARBA" id="ARBA00022801"/>
    </source>
</evidence>
<dbReference type="PhylomeDB" id="S7ZFB9"/>
<dbReference type="STRING" id="933388.S7ZFB9"/>
<dbReference type="OrthoDB" id="1711136at2759"/>
<gene>
    <name evidence="5" type="ORF">PDE_02269</name>
</gene>
<proteinExistence type="predicted"/>
<evidence type="ECO:0008006" key="7">
    <source>
        <dbReference type="Google" id="ProtNLM"/>
    </source>
</evidence>
<dbReference type="InterPro" id="IPR001328">
    <property type="entry name" value="Pept_tRNA_hydro"/>
</dbReference>
<dbReference type="InterPro" id="IPR036416">
    <property type="entry name" value="Pept_tRNA_hydro_sf"/>
</dbReference>
<evidence type="ECO:0000256" key="3">
    <source>
        <dbReference type="ARBA" id="ARBA00022884"/>
    </source>
</evidence>
<keyword evidence="6" id="KW-1185">Reference proteome</keyword>
<feature type="region of interest" description="Disordered" evidence="4">
    <location>
        <begin position="147"/>
        <end position="174"/>
    </location>
</feature>
<protein>
    <recommendedName>
        <fullName evidence="7">Peptidyl-tRNA hydrolase</fullName>
    </recommendedName>
</protein>
<dbReference type="HOGENOM" id="CLU_062456_2_0_1"/>
<dbReference type="GO" id="GO:0000049">
    <property type="term" value="F:tRNA binding"/>
    <property type="evidence" value="ECO:0007669"/>
    <property type="project" value="UniProtKB-KW"/>
</dbReference>
<dbReference type="eggNOG" id="KOG2255">
    <property type="taxonomic scope" value="Eukaryota"/>
</dbReference>
<evidence type="ECO:0000256" key="1">
    <source>
        <dbReference type="ARBA" id="ARBA00022555"/>
    </source>
</evidence>
<evidence type="ECO:0000313" key="6">
    <source>
        <dbReference type="Proteomes" id="UP000019376"/>
    </source>
</evidence>
<dbReference type="AlphaFoldDB" id="S7ZFB9"/>
<evidence type="ECO:0000256" key="4">
    <source>
        <dbReference type="SAM" id="MobiDB-lite"/>
    </source>
</evidence>
<evidence type="ECO:0000313" key="5">
    <source>
        <dbReference type="EMBL" id="EPS27326.1"/>
    </source>
</evidence>
<dbReference type="SUPFAM" id="SSF53178">
    <property type="entry name" value="Peptidyl-tRNA hydrolase-like"/>
    <property type="match status" value="2"/>
</dbReference>
<name>S7ZFB9_PENO1</name>
<keyword evidence="3" id="KW-0694">RNA-binding</keyword>
<dbReference type="PANTHER" id="PTHR17224">
    <property type="entry name" value="PEPTIDYL-TRNA HYDROLASE"/>
    <property type="match status" value="1"/>
</dbReference>
<dbReference type="Gene3D" id="3.40.50.1470">
    <property type="entry name" value="Peptidyl-tRNA hydrolase"/>
    <property type="match status" value="1"/>
</dbReference>
<reference evidence="5 6" key="1">
    <citation type="journal article" date="2013" name="PLoS ONE">
        <title>Genomic and secretomic analyses reveal unique features of the lignocellulolytic enzyme system of Penicillium decumbens.</title>
        <authorList>
            <person name="Liu G."/>
            <person name="Zhang L."/>
            <person name="Wei X."/>
            <person name="Zou G."/>
            <person name="Qin Y."/>
            <person name="Ma L."/>
            <person name="Li J."/>
            <person name="Zheng H."/>
            <person name="Wang S."/>
            <person name="Wang C."/>
            <person name="Xun L."/>
            <person name="Zhao G.-P."/>
            <person name="Zhou Z."/>
            <person name="Qu Y."/>
        </authorList>
    </citation>
    <scope>NUCLEOTIDE SEQUENCE [LARGE SCALE GENOMIC DNA]</scope>
    <source>
        <strain evidence="6">114-2 / CGMCC 5302</strain>
    </source>
</reference>
<keyword evidence="2" id="KW-0378">Hydrolase</keyword>
<dbReference type="GO" id="GO:0004045">
    <property type="term" value="F:peptidyl-tRNA hydrolase activity"/>
    <property type="evidence" value="ECO:0007669"/>
    <property type="project" value="InterPro"/>
</dbReference>
<organism evidence="5 6">
    <name type="scientific">Penicillium oxalicum (strain 114-2 / CGMCC 5302)</name>
    <name type="common">Penicillium decumbens</name>
    <dbReference type="NCBI Taxonomy" id="933388"/>
    <lineage>
        <taxon>Eukaryota</taxon>
        <taxon>Fungi</taxon>
        <taxon>Dikarya</taxon>
        <taxon>Ascomycota</taxon>
        <taxon>Pezizomycotina</taxon>
        <taxon>Eurotiomycetes</taxon>
        <taxon>Eurotiomycetidae</taxon>
        <taxon>Eurotiales</taxon>
        <taxon>Aspergillaceae</taxon>
        <taxon>Penicillium</taxon>
    </lineage>
</organism>
<keyword evidence="1" id="KW-0820">tRNA-binding</keyword>
<accession>S7ZFB9</accession>